<feature type="transmembrane region" description="Helical" evidence="11">
    <location>
        <begin position="610"/>
        <end position="629"/>
    </location>
</feature>
<feature type="compositionally biased region" description="Low complexity" evidence="10">
    <location>
        <begin position="120"/>
        <end position="135"/>
    </location>
</feature>
<feature type="transmembrane region" description="Helical" evidence="11">
    <location>
        <begin position="329"/>
        <end position="352"/>
    </location>
</feature>
<dbReference type="GO" id="GO:0005886">
    <property type="term" value="C:plasma membrane"/>
    <property type="evidence" value="ECO:0007669"/>
    <property type="project" value="TreeGrafter"/>
</dbReference>
<evidence type="ECO:0000313" key="13">
    <source>
        <dbReference type="EMBL" id="KAK1764755.1"/>
    </source>
</evidence>
<feature type="compositionally biased region" description="Low complexity" evidence="10">
    <location>
        <begin position="23"/>
        <end position="46"/>
    </location>
</feature>
<keyword evidence="5 11" id="KW-1133">Transmembrane helix</keyword>
<dbReference type="InterPro" id="IPR020846">
    <property type="entry name" value="MFS_dom"/>
</dbReference>
<sequence>MTSPPGQTTTVLRAGDVAEHDSSSASATASSAATAAERGETTTTSETDLETEVDAENGGAVTAGAAPGSARLGLEPGLTEKEVEAEALFGAGGGQLPGEGVPMPGPGQLSSAGKEAPGEQQPASSSPPAQQQQGTRTQLQTTLIIVSLAAALFLSALDVTIVTVAIPTITQQFGSTAGYTWIGSAYMLATAASAPLWGKFSDIWGRKPVLLVAVGVFWVGSLLSAVSVGMTMLIAGRAVQGVGGGGIVILVYVCISDLFSMRDRGVYFGIMGMVWAVAGGIGPILGGVFTDKVSWRWCFYVNLPISGVGMLILAFVLKLHNPRTPMREGLAAVDWLGMSTIVWGTLMVLLGLEFGGVTFPWNSATVVCLIVFGLVVTGIFVVIEWKVAEYPVIPLRLFKVPSNIASLAVSACHGFVFISGGYYLPLYFQAVLGLSPLMSGVYVLPYTLSLSIVSAATGVIIRRTGNYLTSIIFGMAMMTLGFGLFIDLGPRTNWAKLIPFQLIAGIGVGPNFQSPLISLQTMVEPRDMASATATFSFIRQLSTSISVVVGGVVFQNRMQAQQAELLALLGPDIARLLTGANAAASVGLVAKLPGREGEIARGAYWNSMRTMLIMYAAVAGLGLFISFFVGSRKLSKEHEEHKTGLRSMKPADGTAGRAAAAGVDRDGGPDEEKALGDGEGGARSTGKDGGG</sequence>
<feature type="compositionally biased region" description="Low complexity" evidence="10">
    <location>
        <begin position="650"/>
        <end position="662"/>
    </location>
</feature>
<feature type="transmembrane region" description="Helical" evidence="11">
    <location>
        <begin position="364"/>
        <end position="383"/>
    </location>
</feature>
<feature type="domain" description="Major facilitator superfamily (MFS) profile" evidence="12">
    <location>
        <begin position="144"/>
        <end position="634"/>
    </location>
</feature>
<evidence type="ECO:0000256" key="4">
    <source>
        <dbReference type="ARBA" id="ARBA00022692"/>
    </source>
</evidence>
<feature type="transmembrane region" description="Helical" evidence="11">
    <location>
        <begin position="443"/>
        <end position="461"/>
    </location>
</feature>
<accession>A0AAJ0BUW4</accession>
<gene>
    <name evidence="13" type="ORF">QBC33DRAFT_572123</name>
</gene>
<evidence type="ECO:0000256" key="9">
    <source>
        <dbReference type="ARBA" id="ARBA00083178"/>
    </source>
</evidence>
<feature type="transmembrane region" description="Helical" evidence="11">
    <location>
        <begin position="266"/>
        <end position="285"/>
    </location>
</feature>
<dbReference type="Gene3D" id="1.20.1720.10">
    <property type="entry name" value="Multidrug resistance protein D"/>
    <property type="match status" value="1"/>
</dbReference>
<feature type="transmembrane region" description="Helical" evidence="11">
    <location>
        <begin position="297"/>
        <end position="317"/>
    </location>
</feature>
<dbReference type="PROSITE" id="PS50850">
    <property type="entry name" value="MFS"/>
    <property type="match status" value="1"/>
</dbReference>
<dbReference type="RefSeq" id="XP_060280968.1">
    <property type="nucleotide sequence ID" value="XM_060430648.1"/>
</dbReference>
<evidence type="ECO:0000256" key="11">
    <source>
        <dbReference type="SAM" id="Phobius"/>
    </source>
</evidence>
<proteinExistence type="inferred from homology"/>
<dbReference type="EMBL" id="MU839018">
    <property type="protein sequence ID" value="KAK1764755.1"/>
    <property type="molecule type" value="Genomic_DNA"/>
</dbReference>
<reference evidence="13" key="1">
    <citation type="submission" date="2023-06" db="EMBL/GenBank/DDBJ databases">
        <title>Genome-scale phylogeny and comparative genomics of the fungal order Sordariales.</title>
        <authorList>
            <consortium name="Lawrence Berkeley National Laboratory"/>
            <person name="Hensen N."/>
            <person name="Bonometti L."/>
            <person name="Westerberg I."/>
            <person name="Brannstrom I.O."/>
            <person name="Guillou S."/>
            <person name="Cros-Aarteil S."/>
            <person name="Calhoun S."/>
            <person name="Haridas S."/>
            <person name="Kuo A."/>
            <person name="Mondo S."/>
            <person name="Pangilinan J."/>
            <person name="Riley R."/>
            <person name="Labutti K."/>
            <person name="Andreopoulos B."/>
            <person name="Lipzen A."/>
            <person name="Chen C."/>
            <person name="Yanf M."/>
            <person name="Daum C."/>
            <person name="Ng V."/>
            <person name="Clum A."/>
            <person name="Steindorff A."/>
            <person name="Ohm R."/>
            <person name="Martin F."/>
            <person name="Silar P."/>
            <person name="Natvig D."/>
            <person name="Lalanne C."/>
            <person name="Gautier V."/>
            <person name="Ament-Velasquez S.L."/>
            <person name="Kruys A."/>
            <person name="Hutchinson M.I."/>
            <person name="Powell A.J."/>
            <person name="Barry K."/>
            <person name="Miller A.N."/>
            <person name="Grigoriev I.V."/>
            <person name="Debuchy R."/>
            <person name="Gladieux P."/>
            <person name="Thoren M.H."/>
            <person name="Johannesson H."/>
        </authorList>
    </citation>
    <scope>NUCLEOTIDE SEQUENCE</scope>
    <source>
        <strain evidence="13">8032-3</strain>
    </source>
</reference>
<name>A0AAJ0BUW4_9PEZI</name>
<dbReference type="PANTHER" id="PTHR23501:SF102">
    <property type="entry name" value="DRUG TRANSPORTER, PUTATIVE (AFU_ORTHOLOGUE AFUA_3G08530)-RELATED"/>
    <property type="match status" value="1"/>
</dbReference>
<feature type="transmembrane region" description="Helical" evidence="11">
    <location>
        <begin position="178"/>
        <end position="197"/>
    </location>
</feature>
<comment type="caution">
    <text evidence="13">The sequence shown here is derived from an EMBL/GenBank/DDBJ whole genome shotgun (WGS) entry which is preliminary data.</text>
</comment>
<dbReference type="InterPro" id="IPR036259">
    <property type="entry name" value="MFS_trans_sf"/>
</dbReference>
<dbReference type="GeneID" id="85313835"/>
<comment type="function">
    <text evidence="7">Efflux pump; part of the gene cluster that mediates the biosynthesis of dothistromin (DOTH), a polyketide toxin very similar in structure to the aflatoxin precursor, versicolorin B. One function of dotC may be to transport early-stage dothistromin biosynthetic intermediates from the cytoplasm into vacuoles, thereby affecting the rate of dothistromin production.</text>
</comment>
<evidence type="ECO:0000256" key="8">
    <source>
        <dbReference type="ARBA" id="ARBA00069956"/>
    </source>
</evidence>
<comment type="subcellular location">
    <subcellularLocation>
        <location evidence="1">Vacuole membrane</location>
        <topology evidence="1">Multi-pass membrane protein</topology>
    </subcellularLocation>
</comment>
<dbReference type="PANTHER" id="PTHR23501">
    <property type="entry name" value="MAJOR FACILITATOR SUPERFAMILY"/>
    <property type="match status" value="1"/>
</dbReference>
<keyword evidence="14" id="KW-1185">Reference proteome</keyword>
<feature type="transmembrane region" description="Helical" evidence="11">
    <location>
        <begin position="209"/>
        <end position="235"/>
    </location>
</feature>
<feature type="region of interest" description="Disordered" evidence="10">
    <location>
        <begin position="90"/>
        <end position="135"/>
    </location>
</feature>
<dbReference type="FunFam" id="1.20.1250.20:FF:000196">
    <property type="entry name" value="MFS toxin efflux pump (AflT)"/>
    <property type="match status" value="1"/>
</dbReference>
<keyword evidence="6 11" id="KW-0472">Membrane</keyword>
<feature type="transmembrane region" description="Helical" evidence="11">
    <location>
        <begin position="404"/>
        <end position="423"/>
    </location>
</feature>
<keyword evidence="4 11" id="KW-0812">Transmembrane</keyword>
<dbReference type="CDD" id="cd17502">
    <property type="entry name" value="MFS_Azr1_MDR_like"/>
    <property type="match status" value="1"/>
</dbReference>
<dbReference type="Pfam" id="PF07690">
    <property type="entry name" value="MFS_1"/>
    <property type="match status" value="1"/>
</dbReference>
<feature type="transmembrane region" description="Helical" evidence="11">
    <location>
        <begin position="143"/>
        <end position="166"/>
    </location>
</feature>
<dbReference type="InterPro" id="IPR011701">
    <property type="entry name" value="MFS"/>
</dbReference>
<dbReference type="PRINTS" id="PR01036">
    <property type="entry name" value="TCRTETB"/>
</dbReference>
<feature type="compositionally biased region" description="Polar residues" evidence="10">
    <location>
        <begin position="1"/>
        <end position="11"/>
    </location>
</feature>
<dbReference type="GO" id="GO:0005774">
    <property type="term" value="C:vacuolar membrane"/>
    <property type="evidence" value="ECO:0007669"/>
    <property type="project" value="UniProtKB-SubCell"/>
</dbReference>
<feature type="region of interest" description="Disordered" evidence="10">
    <location>
        <begin position="639"/>
        <end position="691"/>
    </location>
</feature>
<feature type="compositionally biased region" description="Gly residues" evidence="10">
    <location>
        <begin position="677"/>
        <end position="691"/>
    </location>
</feature>
<feature type="region of interest" description="Disordered" evidence="10">
    <location>
        <begin position="1"/>
        <end position="74"/>
    </location>
</feature>
<feature type="transmembrane region" description="Helical" evidence="11">
    <location>
        <begin position="468"/>
        <end position="486"/>
    </location>
</feature>
<evidence type="ECO:0000256" key="10">
    <source>
        <dbReference type="SAM" id="MobiDB-lite"/>
    </source>
</evidence>
<dbReference type="GO" id="GO:0022857">
    <property type="term" value="F:transmembrane transporter activity"/>
    <property type="evidence" value="ECO:0007669"/>
    <property type="project" value="InterPro"/>
</dbReference>
<comment type="similarity">
    <text evidence="2">Belongs to the major facilitator superfamily. TCR/Tet family.</text>
</comment>
<dbReference type="FunFam" id="1.20.1720.10:FF:000014">
    <property type="entry name" value="MFS drug transporter, putative"/>
    <property type="match status" value="1"/>
</dbReference>
<dbReference type="SUPFAM" id="SSF103473">
    <property type="entry name" value="MFS general substrate transporter"/>
    <property type="match status" value="1"/>
</dbReference>
<evidence type="ECO:0000256" key="5">
    <source>
        <dbReference type="ARBA" id="ARBA00022989"/>
    </source>
</evidence>
<feature type="compositionally biased region" description="Basic and acidic residues" evidence="10">
    <location>
        <begin position="663"/>
        <end position="676"/>
    </location>
</feature>
<keyword evidence="3" id="KW-0813">Transport</keyword>
<evidence type="ECO:0000256" key="1">
    <source>
        <dbReference type="ARBA" id="ARBA00004128"/>
    </source>
</evidence>
<dbReference type="Gene3D" id="1.20.1250.20">
    <property type="entry name" value="MFS general substrate transporter like domains"/>
    <property type="match status" value="1"/>
</dbReference>
<feature type="transmembrane region" description="Helical" evidence="11">
    <location>
        <begin position="241"/>
        <end position="259"/>
    </location>
</feature>
<evidence type="ECO:0000256" key="6">
    <source>
        <dbReference type="ARBA" id="ARBA00023136"/>
    </source>
</evidence>
<evidence type="ECO:0000256" key="7">
    <source>
        <dbReference type="ARBA" id="ARBA00057269"/>
    </source>
</evidence>
<dbReference type="Proteomes" id="UP001244011">
    <property type="component" value="Unassembled WGS sequence"/>
</dbReference>
<evidence type="ECO:0000259" key="12">
    <source>
        <dbReference type="PROSITE" id="PS50850"/>
    </source>
</evidence>
<dbReference type="AlphaFoldDB" id="A0AAJ0BUW4"/>
<protein>
    <recommendedName>
        <fullName evidence="8">Efflux pump dotC</fullName>
    </recommendedName>
    <alternativeName>
        <fullName evidence="9">Dothistromin biosynthesis protein C</fullName>
    </alternativeName>
</protein>
<evidence type="ECO:0000256" key="3">
    <source>
        <dbReference type="ARBA" id="ARBA00022448"/>
    </source>
</evidence>
<evidence type="ECO:0000313" key="14">
    <source>
        <dbReference type="Proteomes" id="UP001244011"/>
    </source>
</evidence>
<evidence type="ECO:0000256" key="2">
    <source>
        <dbReference type="ARBA" id="ARBA00007520"/>
    </source>
</evidence>
<organism evidence="13 14">
    <name type="scientific">Phialemonium atrogriseum</name>
    <dbReference type="NCBI Taxonomy" id="1093897"/>
    <lineage>
        <taxon>Eukaryota</taxon>
        <taxon>Fungi</taxon>
        <taxon>Dikarya</taxon>
        <taxon>Ascomycota</taxon>
        <taxon>Pezizomycotina</taxon>
        <taxon>Sordariomycetes</taxon>
        <taxon>Sordariomycetidae</taxon>
        <taxon>Cephalothecales</taxon>
        <taxon>Cephalothecaceae</taxon>
        <taxon>Phialemonium</taxon>
    </lineage>
</organism>